<gene>
    <name evidence="1" type="ORF">NBRC116598_34900</name>
</gene>
<dbReference type="EMBL" id="BAABWU010000017">
    <property type="protein sequence ID" value="GAA6198045.1"/>
    <property type="molecule type" value="Genomic_DNA"/>
</dbReference>
<sequence length="362" mass="40260">MVKEIILHLGDTKTGSTTLQAVLQSGAYQLPGQTLHYPGSGATLNQNHLAHVLFREGQMSKSAKRFGKIKSGFDGSDADFAVVSAEHFQSVDPEALQLAIQKYWPEYEGRIRLISYVRPHAEKLLSAFSEQMKFGMLKDGLPGFFEQVSSNEKLDYTPRFEKWRQIFGDRFELRPFVRSQLYKQDVVADFFHFLTGSEGVKLQEVAIENTSMTVGQIALLRVLHATIRPDAKPAQVSRKIRASLSRVVVQEFRDTGLGGDCAKLHLPKDLLGDVIQRYEADAAALDAAFFAGTPMADALHSAEQRLTGPEQSLEAADYFSAETLMSFQMLCGVLNKIAAQHPENFLDMLQAARKGSRTEEEG</sequence>
<comment type="caution">
    <text evidence="1">The sequence shown here is derived from an EMBL/GenBank/DDBJ whole genome shotgun (WGS) entry which is preliminary data.</text>
</comment>
<proteinExistence type="predicted"/>
<evidence type="ECO:0000313" key="2">
    <source>
        <dbReference type="Proteomes" id="UP001441944"/>
    </source>
</evidence>
<protein>
    <submittedName>
        <fullName evidence="1">Uncharacterized protein</fullName>
    </submittedName>
</protein>
<name>A0ABQ0AQ92_9RHOB</name>
<evidence type="ECO:0000313" key="1">
    <source>
        <dbReference type="EMBL" id="GAA6198045.1"/>
    </source>
</evidence>
<organism evidence="1 2">
    <name type="scientific">Pseudophaeobacter arcticus</name>
    <dbReference type="NCBI Taxonomy" id="385492"/>
    <lineage>
        <taxon>Bacteria</taxon>
        <taxon>Pseudomonadati</taxon>
        <taxon>Pseudomonadota</taxon>
        <taxon>Alphaproteobacteria</taxon>
        <taxon>Rhodobacterales</taxon>
        <taxon>Paracoccaceae</taxon>
        <taxon>Pseudophaeobacter</taxon>
    </lineage>
</organism>
<dbReference type="Proteomes" id="UP001441944">
    <property type="component" value="Unassembled WGS sequence"/>
</dbReference>
<reference evidence="1 2" key="1">
    <citation type="submission" date="2024-04" db="EMBL/GenBank/DDBJ databases">
        <title>Draft genome sequence of Pseudophaeobacter arcticus NBRC 116598.</title>
        <authorList>
            <person name="Miyakawa T."/>
            <person name="Kusuya Y."/>
            <person name="Miura T."/>
        </authorList>
    </citation>
    <scope>NUCLEOTIDE SEQUENCE [LARGE SCALE GENOMIC DNA]</scope>
    <source>
        <strain evidence="1 2">SU-CL00105</strain>
    </source>
</reference>
<dbReference type="RefSeq" id="WP_353401877.1">
    <property type="nucleotide sequence ID" value="NZ_BAABWU010000017.1"/>
</dbReference>
<accession>A0ABQ0AQ92</accession>
<keyword evidence="2" id="KW-1185">Reference proteome</keyword>